<dbReference type="EMBL" id="UINC01001406">
    <property type="protein sequence ID" value="SUZ79922.1"/>
    <property type="molecule type" value="Genomic_DNA"/>
</dbReference>
<proteinExistence type="predicted"/>
<feature type="non-terminal residue" evidence="2">
    <location>
        <position position="1"/>
    </location>
</feature>
<sequence>MLSIGIDGGGSTLRVGIFNENLECLHLHEIPETANPSSIGFAETEKRLRFSVLQTLDEAGVDFSSVRHVGAGMAGVAQNLDWLRNVLVSVLPQAEITVAPDYEIALIGAHGKRYGILVLSGTGSAACGINASGELAHSGGWGYLLGDEGSGYWLGLEMLKAVARAADGREKKTKLFVETLANLKISDPDELITWLYAPERNNRQIAKMASLVLSAASHGDSVANKIIESGADHLYQLYMSVVKRLNFADPPVMFAGGLLSSETPLRRLLMQKIGLN</sequence>
<protein>
    <recommendedName>
        <fullName evidence="1">ATPase BadF/BadG/BcrA/BcrD type domain-containing protein</fullName>
    </recommendedName>
</protein>
<dbReference type="InterPro" id="IPR052519">
    <property type="entry name" value="Euk-type_GlcNAc_Kinase"/>
</dbReference>
<accession>A0A381QKQ0</accession>
<dbReference type="InterPro" id="IPR002731">
    <property type="entry name" value="ATPase_BadF"/>
</dbReference>
<organism evidence="2">
    <name type="scientific">marine metagenome</name>
    <dbReference type="NCBI Taxonomy" id="408172"/>
    <lineage>
        <taxon>unclassified sequences</taxon>
        <taxon>metagenomes</taxon>
        <taxon>ecological metagenomes</taxon>
    </lineage>
</organism>
<dbReference type="SUPFAM" id="SSF53067">
    <property type="entry name" value="Actin-like ATPase domain"/>
    <property type="match status" value="2"/>
</dbReference>
<gene>
    <name evidence="2" type="ORF">METZ01_LOCUS32776</name>
</gene>
<feature type="domain" description="ATPase BadF/BadG/BcrA/BcrD type" evidence="1">
    <location>
        <begin position="4"/>
        <end position="267"/>
    </location>
</feature>
<dbReference type="AlphaFoldDB" id="A0A381QKQ0"/>
<name>A0A381QKQ0_9ZZZZ</name>
<dbReference type="PANTHER" id="PTHR43190">
    <property type="entry name" value="N-ACETYL-D-GLUCOSAMINE KINASE"/>
    <property type="match status" value="1"/>
</dbReference>
<dbReference type="InterPro" id="IPR043129">
    <property type="entry name" value="ATPase_NBD"/>
</dbReference>
<dbReference type="PANTHER" id="PTHR43190:SF3">
    <property type="entry name" value="N-ACETYL-D-GLUCOSAMINE KINASE"/>
    <property type="match status" value="1"/>
</dbReference>
<evidence type="ECO:0000259" key="1">
    <source>
        <dbReference type="Pfam" id="PF01869"/>
    </source>
</evidence>
<dbReference type="Gene3D" id="3.30.420.40">
    <property type="match status" value="2"/>
</dbReference>
<feature type="non-terminal residue" evidence="2">
    <location>
        <position position="276"/>
    </location>
</feature>
<dbReference type="CDD" id="cd24007">
    <property type="entry name" value="ASKHA_NBD_eukNAGK-like"/>
    <property type="match status" value="1"/>
</dbReference>
<evidence type="ECO:0000313" key="2">
    <source>
        <dbReference type="EMBL" id="SUZ79922.1"/>
    </source>
</evidence>
<reference evidence="2" key="1">
    <citation type="submission" date="2018-05" db="EMBL/GenBank/DDBJ databases">
        <authorList>
            <person name="Lanie J.A."/>
            <person name="Ng W.-L."/>
            <person name="Kazmierczak K.M."/>
            <person name="Andrzejewski T.M."/>
            <person name="Davidsen T.M."/>
            <person name="Wayne K.J."/>
            <person name="Tettelin H."/>
            <person name="Glass J.I."/>
            <person name="Rusch D."/>
            <person name="Podicherti R."/>
            <person name="Tsui H.-C.T."/>
            <person name="Winkler M.E."/>
        </authorList>
    </citation>
    <scope>NUCLEOTIDE SEQUENCE</scope>
</reference>
<dbReference type="Pfam" id="PF01869">
    <property type="entry name" value="BcrAD_BadFG"/>
    <property type="match status" value="1"/>
</dbReference>